<sequence>MHRGDRPKLSRAGRLSVVESGFRRAVGRTLCLSHCRGGLAKMQSVGSLRDGTSRKNSETRLACGVHQGSSRCGGGLVSPPPTRPARRAYSPRCRPTPPLVCSVVFFCPLNARQRLHTRASRTPAWRERRPMHRGDRPKLSRAGRLSVVESGFRRAVGRTLCLSHCRGGLAKMQSVGSLRDGTSRKNSETRLACGVHQGSSRCGGGLVSPPPRGPLGALTLHAVDLPPPLVCSVVFFVLRPCRCVGGHGSSFASRNDATRCAQAVEK</sequence>
<dbReference type="PATRIC" id="fig|52.7.peg.7755"/>
<evidence type="ECO:0000313" key="2">
    <source>
        <dbReference type="EMBL" id="AKT42839.1"/>
    </source>
</evidence>
<name>A0A0K1EPU7_CHOCO</name>
<accession>A0A0K1EPU7</accession>
<organism evidence="2 3">
    <name type="scientific">Chondromyces crocatus</name>
    <dbReference type="NCBI Taxonomy" id="52"/>
    <lineage>
        <taxon>Bacteria</taxon>
        <taxon>Pseudomonadati</taxon>
        <taxon>Myxococcota</taxon>
        <taxon>Polyangia</taxon>
        <taxon>Polyangiales</taxon>
        <taxon>Polyangiaceae</taxon>
        <taxon>Chondromyces</taxon>
    </lineage>
</organism>
<dbReference type="AlphaFoldDB" id="A0A0K1EPU7"/>
<evidence type="ECO:0000256" key="1">
    <source>
        <dbReference type="SAM" id="MobiDB-lite"/>
    </source>
</evidence>
<dbReference type="EMBL" id="CP012159">
    <property type="protein sequence ID" value="AKT42839.1"/>
    <property type="molecule type" value="Genomic_DNA"/>
</dbReference>
<protein>
    <submittedName>
        <fullName evidence="2">Uncharacterized protein</fullName>
    </submittedName>
</protein>
<dbReference type="Proteomes" id="UP000067626">
    <property type="component" value="Chromosome"/>
</dbReference>
<keyword evidence="3" id="KW-1185">Reference proteome</keyword>
<gene>
    <name evidence="2" type="ORF">CMC5_070670</name>
</gene>
<dbReference type="KEGG" id="ccro:CMC5_070670"/>
<reference evidence="2 3" key="1">
    <citation type="submission" date="2015-07" db="EMBL/GenBank/DDBJ databases">
        <title>Genome analysis of myxobacterium Chondromyces crocatus Cm c5 reveals a high potential for natural compound synthesis and the genetic basis for the loss of fruiting body formation.</title>
        <authorList>
            <person name="Zaburannyi N."/>
            <person name="Bunk B."/>
            <person name="Maier J."/>
            <person name="Overmann J."/>
            <person name="Mueller R."/>
        </authorList>
    </citation>
    <scope>NUCLEOTIDE SEQUENCE [LARGE SCALE GENOMIC DNA]</scope>
    <source>
        <strain evidence="2 3">Cm c5</strain>
    </source>
</reference>
<evidence type="ECO:0000313" key="3">
    <source>
        <dbReference type="Proteomes" id="UP000067626"/>
    </source>
</evidence>
<feature type="region of interest" description="Disordered" evidence="1">
    <location>
        <begin position="72"/>
        <end position="91"/>
    </location>
</feature>
<proteinExistence type="predicted"/>